<dbReference type="NCBIfam" id="TIGR01407">
    <property type="entry name" value="dinG_rel"/>
    <property type="match status" value="1"/>
</dbReference>
<dbReference type="Gene3D" id="3.30.420.10">
    <property type="entry name" value="Ribonuclease H-like superfamily/Ribonuclease H"/>
    <property type="match status" value="1"/>
</dbReference>
<dbReference type="InterPro" id="IPR011545">
    <property type="entry name" value="DEAD/DEAH_box_helicase_dom"/>
</dbReference>
<dbReference type="SUPFAM" id="SSF52540">
    <property type="entry name" value="P-loop containing nucleoside triphosphate hydrolases"/>
    <property type="match status" value="2"/>
</dbReference>
<feature type="binding site" evidence="6">
    <location>
        <begin position="282"/>
        <end position="289"/>
    </location>
    <ligand>
        <name>ATP</name>
        <dbReference type="ChEBI" id="CHEBI:30616"/>
    </ligand>
</feature>
<dbReference type="CDD" id="cd06127">
    <property type="entry name" value="DEDDh"/>
    <property type="match status" value="1"/>
</dbReference>
<dbReference type="Pfam" id="PF13307">
    <property type="entry name" value="Helicase_C_2"/>
    <property type="match status" value="1"/>
</dbReference>
<protein>
    <recommendedName>
        <fullName evidence="6 7">3'-5' exonuclease DinG</fullName>
        <ecNumber evidence="6 7">3.1.-.-</ecNumber>
    </recommendedName>
</protein>
<evidence type="ECO:0000256" key="7">
    <source>
        <dbReference type="RuleBase" id="RU364106"/>
    </source>
</evidence>
<dbReference type="InterPro" id="IPR012337">
    <property type="entry name" value="RNaseH-like_sf"/>
</dbReference>
<evidence type="ECO:0000256" key="6">
    <source>
        <dbReference type="HAMAP-Rule" id="MF_02206"/>
    </source>
</evidence>
<evidence type="ECO:0000256" key="4">
    <source>
        <dbReference type="ARBA" id="ARBA00022839"/>
    </source>
</evidence>
<dbReference type="RefSeq" id="WP_125714815.1">
    <property type="nucleotide sequence ID" value="NZ_JBHTOP010000023.1"/>
</dbReference>
<keyword evidence="1 6" id="KW-0540">Nuclease</keyword>
<dbReference type="SUPFAM" id="SSF53098">
    <property type="entry name" value="Ribonuclease H-like"/>
    <property type="match status" value="1"/>
</dbReference>
<accession>A0ABW4JBC0</accession>
<dbReference type="InterPro" id="IPR006054">
    <property type="entry name" value="DnaQ"/>
</dbReference>
<evidence type="ECO:0000313" key="9">
    <source>
        <dbReference type="EMBL" id="MFD1672217.1"/>
    </source>
</evidence>
<dbReference type="EC" id="3.1.-.-" evidence="6 7"/>
<dbReference type="InterPro" id="IPR014013">
    <property type="entry name" value="Helic_SF1/SF2_ATP-bd_DinG/Rad3"/>
</dbReference>
<comment type="similarity">
    <text evidence="6 7">Belongs to the helicase family. DinG subfamily. Type 2 sub-subfamily.</text>
</comment>
<dbReference type="InterPro" id="IPR045028">
    <property type="entry name" value="DinG/Rad3-like"/>
</dbReference>
<evidence type="ECO:0000256" key="5">
    <source>
        <dbReference type="ARBA" id="ARBA00022840"/>
    </source>
</evidence>
<keyword evidence="2 6" id="KW-0547">Nucleotide-binding</keyword>
<proteinExistence type="inferred from homology"/>
<keyword evidence="4 6" id="KW-0269">Exonuclease</keyword>
<dbReference type="InterPro" id="IPR013520">
    <property type="entry name" value="Ribonucl_H"/>
</dbReference>
<dbReference type="EMBL" id="JBHTOP010000023">
    <property type="protein sequence ID" value="MFD1672217.1"/>
    <property type="molecule type" value="Genomic_DNA"/>
</dbReference>
<evidence type="ECO:0000259" key="8">
    <source>
        <dbReference type="PROSITE" id="PS51193"/>
    </source>
</evidence>
<dbReference type="GO" id="GO:0004386">
    <property type="term" value="F:helicase activity"/>
    <property type="evidence" value="ECO:0007669"/>
    <property type="project" value="UniProtKB-KW"/>
</dbReference>
<evidence type="ECO:0000256" key="2">
    <source>
        <dbReference type="ARBA" id="ARBA00022741"/>
    </source>
</evidence>
<dbReference type="InterPro" id="IPR006555">
    <property type="entry name" value="ATP-dep_Helicase_C"/>
</dbReference>
<evidence type="ECO:0000256" key="1">
    <source>
        <dbReference type="ARBA" id="ARBA00022722"/>
    </source>
</evidence>
<comment type="caution">
    <text evidence="6">Lacks conserved residue(s) required for the propagation of feature annotation.</text>
</comment>
<reference evidence="10" key="1">
    <citation type="journal article" date="2019" name="Int. J. Syst. Evol. Microbiol.">
        <title>The Global Catalogue of Microorganisms (GCM) 10K type strain sequencing project: providing services to taxonomists for standard genome sequencing and annotation.</title>
        <authorList>
            <consortium name="The Broad Institute Genomics Platform"/>
            <consortium name="The Broad Institute Genome Sequencing Center for Infectious Disease"/>
            <person name="Wu L."/>
            <person name="Ma J."/>
        </authorList>
    </citation>
    <scope>NUCLEOTIDE SEQUENCE [LARGE SCALE GENOMIC DNA]</scope>
    <source>
        <strain evidence="10">CCM 8896</strain>
    </source>
</reference>
<comment type="function">
    <text evidence="6 7">3'-5' exonuclease.</text>
</comment>
<dbReference type="SMART" id="SM00479">
    <property type="entry name" value="EXOIII"/>
    <property type="match status" value="1"/>
</dbReference>
<dbReference type="InterPro" id="IPR027417">
    <property type="entry name" value="P-loop_NTPase"/>
</dbReference>
<dbReference type="InterPro" id="IPR006310">
    <property type="entry name" value="DinG"/>
</dbReference>
<dbReference type="Pfam" id="PF00929">
    <property type="entry name" value="RNase_T"/>
    <property type="match status" value="1"/>
</dbReference>
<comment type="caution">
    <text evidence="9">The sequence shown here is derived from an EMBL/GenBank/DDBJ whole genome shotgun (WGS) entry which is preliminary data.</text>
</comment>
<feature type="domain" description="Helicase ATP-binding" evidence="8">
    <location>
        <begin position="245"/>
        <end position="520"/>
    </location>
</feature>
<dbReference type="PANTHER" id="PTHR11472:SF34">
    <property type="entry name" value="REGULATOR OF TELOMERE ELONGATION HELICASE 1"/>
    <property type="match status" value="1"/>
</dbReference>
<dbReference type="PANTHER" id="PTHR11472">
    <property type="entry name" value="DNA REPAIR DEAD HELICASE RAD3/XP-D SUBFAMILY MEMBER"/>
    <property type="match status" value="1"/>
</dbReference>
<dbReference type="Proteomes" id="UP001597267">
    <property type="component" value="Unassembled WGS sequence"/>
</dbReference>
<dbReference type="NCBIfam" id="TIGR00573">
    <property type="entry name" value="dnaq"/>
    <property type="match status" value="1"/>
</dbReference>
<dbReference type="SMART" id="SM00491">
    <property type="entry name" value="HELICc2"/>
    <property type="match status" value="1"/>
</dbReference>
<keyword evidence="9" id="KW-0347">Helicase</keyword>
<organism evidence="9 10">
    <name type="scientific">Agrilactobacillus yilanensis</name>
    <dbReference type="NCBI Taxonomy" id="2485997"/>
    <lineage>
        <taxon>Bacteria</taxon>
        <taxon>Bacillati</taxon>
        <taxon>Bacillota</taxon>
        <taxon>Bacilli</taxon>
        <taxon>Lactobacillales</taxon>
        <taxon>Lactobacillaceae</taxon>
        <taxon>Agrilactobacillus</taxon>
    </lineage>
</organism>
<dbReference type="Gene3D" id="3.40.50.300">
    <property type="entry name" value="P-loop containing nucleotide triphosphate hydrolases"/>
    <property type="match status" value="2"/>
</dbReference>
<keyword evidence="3 6" id="KW-0378">Hydrolase</keyword>
<dbReference type="PROSITE" id="PS51193">
    <property type="entry name" value="HELICASE_ATP_BIND_2"/>
    <property type="match status" value="1"/>
</dbReference>
<gene>
    <name evidence="6 7" type="primary">dinG</name>
    <name evidence="9" type="ORF">ACFQ5M_08915</name>
</gene>
<sequence length="922" mass="104574">MSDKQPIFSVVDLETTGTKRTENRIIQFGCALIEKNKIVNTIAQDINPQQAIPRAITDLTGIDGQQVADAPTFAEIGPALHGMLMDTIFVAHNVNFDFPFLNQAFQDIGLAPLEIKAIDTVELAQILLPTAVSYKLQDLAALLSIQHDNPHHADSDALVTAKLFLALKKRLEMLPTLTLQHLSRLSDLLSRDTGTFIQDLAVKVPKQPLPDYLHRNHGLVLRYKPQIQAQPIHQLQKYPKSPQAKKRILQPALTYRSAQAKMMNLVYENLGQTSSQPLLIEAATGSGKTLGYLLPSYYRATKEHKIVISTATTLLQNQLLDQTLPLLEQLLDAKIPVALVKSNQHYLNLEVYYQSLQMPSLNRPTRILQMRLLVWLTMTKTGDLSELQLTNYENSYLQRVSHHEHVRQSAFGMDEFVRHNERQVAQASIILTNHSYLLKHTNDGTFGTAPSLILDEAEDFSHFARRINGHTSQFEALQELCRHFEHRRDDLLTAAKDIYPASAQITRGFSQLTEITQAIDQLQTVFFESYIQNNISKSKRSEAIHEIIDLTNLDLATYVFPKMTLIEKWLQKVDVNFLQAINQLANMATHFDRQTQILFNQIYSLLNQLESISTQFSQFSEQFLKQENVGVILKMHQYGDLNSLDLNIDILDTGPIASRVFDKFQHVILTGATLTFKHRFDYFMAHLNLNKAEVQTFKLPSPFDYAKQSRLITVANAPDVRVTTPEYFADYISGVIDQIAQTNPGQILVLFNSLEMIKLVYYALKDSASGHQKEVLAQGITGSNEKILKRFSLSQQAILLGSNSFLTGVDLPGEQLRLLILTRLPFESPSQPEVRLRYNWLEAQGKRPFKSEALPKAAFKLKQGFGRLIRNETDQGVMLVLDTRLTNTSYGRQILQTLPKQVENQSLPLNEAMRIIENFLKK</sequence>
<name>A0ABW4JBC0_9LACO</name>
<dbReference type="InterPro" id="IPR036397">
    <property type="entry name" value="RNaseH_sf"/>
</dbReference>
<evidence type="ECO:0000313" key="10">
    <source>
        <dbReference type="Proteomes" id="UP001597267"/>
    </source>
</evidence>
<evidence type="ECO:0000256" key="3">
    <source>
        <dbReference type="ARBA" id="ARBA00022801"/>
    </source>
</evidence>
<dbReference type="Pfam" id="PF00270">
    <property type="entry name" value="DEAD"/>
    <property type="match status" value="1"/>
</dbReference>
<dbReference type="HAMAP" id="MF_02206">
    <property type="entry name" value="DinG_exonucl"/>
    <property type="match status" value="1"/>
</dbReference>
<keyword evidence="5 6" id="KW-0067">ATP-binding</keyword>
<keyword evidence="10" id="KW-1185">Reference proteome</keyword>